<evidence type="ECO:0000256" key="7">
    <source>
        <dbReference type="ARBA" id="ARBA00023010"/>
    </source>
</evidence>
<reference evidence="9 10" key="1">
    <citation type="submission" date="2022-12" db="EMBL/GenBank/DDBJ databases">
        <title>Metagenome assembled genome from gulf of manar.</title>
        <authorList>
            <person name="Kohli P."/>
            <person name="Pk S."/>
            <person name="Venkata Ramana C."/>
            <person name="Sasikala C."/>
        </authorList>
    </citation>
    <scope>NUCLEOTIDE SEQUENCE [LARGE SCALE GENOMIC DNA]</scope>
    <source>
        <strain evidence="9">JB008</strain>
    </source>
</reference>
<evidence type="ECO:0000313" key="9">
    <source>
        <dbReference type="EMBL" id="MDC7225164.1"/>
    </source>
</evidence>
<gene>
    <name evidence="9" type="primary">tatA</name>
    <name evidence="9" type="ORF">PQJ61_00205</name>
</gene>
<keyword evidence="7" id="KW-0811">Translocation</keyword>
<protein>
    <submittedName>
        <fullName evidence="9">Twin-arginine translocase TatA/TatE family subunit</fullName>
    </submittedName>
</protein>
<evidence type="ECO:0000256" key="5">
    <source>
        <dbReference type="ARBA" id="ARBA00022927"/>
    </source>
</evidence>
<dbReference type="InterPro" id="IPR003369">
    <property type="entry name" value="TatA/B/E"/>
</dbReference>
<keyword evidence="5" id="KW-0653">Protein transport</keyword>
<comment type="caution">
    <text evidence="9">The sequence shown here is derived from an EMBL/GenBank/DDBJ whole genome shotgun (WGS) entry which is preliminary data.</text>
</comment>
<evidence type="ECO:0000256" key="4">
    <source>
        <dbReference type="ARBA" id="ARBA00022692"/>
    </source>
</evidence>
<dbReference type="GO" id="GO:0005886">
    <property type="term" value="C:plasma membrane"/>
    <property type="evidence" value="ECO:0007669"/>
    <property type="project" value="UniProtKB-SubCell"/>
</dbReference>
<keyword evidence="2" id="KW-0813">Transport</keyword>
<keyword evidence="6" id="KW-1133">Transmembrane helix</keyword>
<evidence type="ECO:0000256" key="2">
    <source>
        <dbReference type="ARBA" id="ARBA00022448"/>
    </source>
</evidence>
<proteinExistence type="predicted"/>
<dbReference type="Gene3D" id="1.20.5.3310">
    <property type="match status" value="1"/>
</dbReference>
<evidence type="ECO:0000313" key="10">
    <source>
        <dbReference type="Proteomes" id="UP001221217"/>
    </source>
</evidence>
<keyword evidence="3" id="KW-1003">Cell membrane</keyword>
<dbReference type="Proteomes" id="UP001221217">
    <property type="component" value="Unassembled WGS sequence"/>
</dbReference>
<evidence type="ECO:0000256" key="8">
    <source>
        <dbReference type="ARBA" id="ARBA00023136"/>
    </source>
</evidence>
<sequence length="53" mass="5634">MLGTTEIIVIGGVVVLLFGASAIPKFARSLGKAKKEFKEGVNEGLEEQKEGDK</sequence>
<name>A0AAJ1I9N0_9SPIO</name>
<accession>A0AAJ1I9N0</accession>
<dbReference type="GO" id="GO:0043953">
    <property type="term" value="P:protein transport by the Tat complex"/>
    <property type="evidence" value="ECO:0007669"/>
    <property type="project" value="InterPro"/>
</dbReference>
<evidence type="ECO:0000256" key="3">
    <source>
        <dbReference type="ARBA" id="ARBA00022475"/>
    </source>
</evidence>
<dbReference type="PANTHER" id="PTHR42982:SF1">
    <property type="entry name" value="SEC-INDEPENDENT PROTEIN TRANSLOCASE PROTEIN TATA"/>
    <property type="match status" value="1"/>
</dbReference>
<dbReference type="InterPro" id="IPR006312">
    <property type="entry name" value="TatA/E"/>
</dbReference>
<evidence type="ECO:0000256" key="1">
    <source>
        <dbReference type="ARBA" id="ARBA00004162"/>
    </source>
</evidence>
<comment type="subcellular location">
    <subcellularLocation>
        <location evidence="1">Cell membrane</location>
        <topology evidence="1">Single-pass membrane protein</topology>
    </subcellularLocation>
</comment>
<evidence type="ECO:0000256" key="6">
    <source>
        <dbReference type="ARBA" id="ARBA00022989"/>
    </source>
</evidence>
<dbReference type="PANTHER" id="PTHR42982">
    <property type="entry name" value="SEC-INDEPENDENT PROTEIN TRANSLOCASE PROTEIN TATA"/>
    <property type="match status" value="1"/>
</dbReference>
<dbReference type="AlphaFoldDB" id="A0AAJ1I9N0"/>
<keyword evidence="4" id="KW-0812">Transmembrane</keyword>
<dbReference type="Pfam" id="PF02416">
    <property type="entry name" value="TatA_B_E"/>
    <property type="match status" value="1"/>
</dbReference>
<dbReference type="EMBL" id="JAQQAL010000002">
    <property type="protein sequence ID" value="MDC7225164.1"/>
    <property type="molecule type" value="Genomic_DNA"/>
</dbReference>
<keyword evidence="8" id="KW-0472">Membrane</keyword>
<dbReference type="NCBIfam" id="TIGR01411">
    <property type="entry name" value="tatAE"/>
    <property type="match status" value="1"/>
</dbReference>
<organism evidence="9 10">
    <name type="scientific">Candidatus Thalassospirochaeta sargassi</name>
    <dbReference type="NCBI Taxonomy" id="3119039"/>
    <lineage>
        <taxon>Bacteria</taxon>
        <taxon>Pseudomonadati</taxon>
        <taxon>Spirochaetota</taxon>
        <taxon>Spirochaetia</taxon>
        <taxon>Spirochaetales</taxon>
        <taxon>Spirochaetaceae</taxon>
        <taxon>Candidatus Thalassospirochaeta</taxon>
    </lineage>
</organism>